<dbReference type="EMBL" id="JABSTQ010011588">
    <property type="protein sequence ID" value="KAG0409827.1"/>
    <property type="molecule type" value="Genomic_DNA"/>
</dbReference>
<accession>A0AC60NRT7</accession>
<comment type="caution">
    <text evidence="1">The sequence shown here is derived from an EMBL/GenBank/DDBJ whole genome shotgun (WGS) entry which is preliminary data.</text>
</comment>
<sequence length="131" mass="14207">CCAYGCTMRSGVNLLSEVKFYRFPKDVNRRRAWTNAIGRQNFEPTYATRICSKHFITGAPSASPSHPDWVPNVAMPGGVGCTAPANQKALERYDRVSARTRKVPAAEPSPPIPSPAVAEPEVGSNEAKFAT</sequence>
<feature type="non-terminal residue" evidence="1">
    <location>
        <position position="1"/>
    </location>
</feature>
<gene>
    <name evidence="1" type="ORF">HPB47_013055</name>
</gene>
<name>A0AC60NRT7_IXOPE</name>
<proteinExistence type="predicted"/>
<reference evidence="1 2" key="1">
    <citation type="journal article" date="2020" name="Cell">
        <title>Large-Scale Comparative Analyses of Tick Genomes Elucidate Their Genetic Diversity and Vector Capacities.</title>
        <authorList>
            <consortium name="Tick Genome and Microbiome Consortium (TIGMIC)"/>
            <person name="Jia N."/>
            <person name="Wang J."/>
            <person name="Shi W."/>
            <person name="Du L."/>
            <person name="Sun Y."/>
            <person name="Zhan W."/>
            <person name="Jiang J.F."/>
            <person name="Wang Q."/>
            <person name="Zhang B."/>
            <person name="Ji P."/>
            <person name="Bell-Sakyi L."/>
            <person name="Cui X.M."/>
            <person name="Yuan T.T."/>
            <person name="Jiang B.G."/>
            <person name="Yang W.F."/>
            <person name="Lam T.T."/>
            <person name="Chang Q.C."/>
            <person name="Ding S.J."/>
            <person name="Wang X.J."/>
            <person name="Zhu J.G."/>
            <person name="Ruan X.D."/>
            <person name="Zhao L."/>
            <person name="Wei J.T."/>
            <person name="Ye R.Z."/>
            <person name="Que T.C."/>
            <person name="Du C.H."/>
            <person name="Zhou Y.H."/>
            <person name="Cheng J.X."/>
            <person name="Dai P.F."/>
            <person name="Guo W.B."/>
            <person name="Han X.H."/>
            <person name="Huang E.J."/>
            <person name="Li L.F."/>
            <person name="Wei W."/>
            <person name="Gao Y.C."/>
            <person name="Liu J.Z."/>
            <person name="Shao H.Z."/>
            <person name="Wang X."/>
            <person name="Wang C.C."/>
            <person name="Yang T.C."/>
            <person name="Huo Q.B."/>
            <person name="Li W."/>
            <person name="Chen H.Y."/>
            <person name="Chen S.E."/>
            <person name="Zhou L.G."/>
            <person name="Ni X.B."/>
            <person name="Tian J.H."/>
            <person name="Sheng Y."/>
            <person name="Liu T."/>
            <person name="Pan Y.S."/>
            <person name="Xia L.Y."/>
            <person name="Li J."/>
            <person name="Zhao F."/>
            <person name="Cao W.C."/>
        </authorList>
    </citation>
    <scope>NUCLEOTIDE SEQUENCE [LARGE SCALE GENOMIC DNA]</scope>
    <source>
        <strain evidence="1">Iper-2018</strain>
    </source>
</reference>
<evidence type="ECO:0000313" key="2">
    <source>
        <dbReference type="Proteomes" id="UP000805193"/>
    </source>
</evidence>
<organism evidence="1 2">
    <name type="scientific">Ixodes persulcatus</name>
    <name type="common">Taiga tick</name>
    <dbReference type="NCBI Taxonomy" id="34615"/>
    <lineage>
        <taxon>Eukaryota</taxon>
        <taxon>Metazoa</taxon>
        <taxon>Ecdysozoa</taxon>
        <taxon>Arthropoda</taxon>
        <taxon>Chelicerata</taxon>
        <taxon>Arachnida</taxon>
        <taxon>Acari</taxon>
        <taxon>Parasitiformes</taxon>
        <taxon>Ixodida</taxon>
        <taxon>Ixodoidea</taxon>
        <taxon>Ixodidae</taxon>
        <taxon>Ixodinae</taxon>
        <taxon>Ixodes</taxon>
    </lineage>
</organism>
<evidence type="ECO:0000313" key="1">
    <source>
        <dbReference type="EMBL" id="KAG0409827.1"/>
    </source>
</evidence>
<keyword evidence="2" id="KW-1185">Reference proteome</keyword>
<dbReference type="Proteomes" id="UP000805193">
    <property type="component" value="Unassembled WGS sequence"/>
</dbReference>
<protein>
    <submittedName>
        <fullName evidence="1">Uncharacterized protein</fullName>
    </submittedName>
</protein>